<dbReference type="AlphaFoldDB" id="A0A8S4PFD5"/>
<keyword evidence="3" id="KW-1185">Reference proteome</keyword>
<organism evidence="2 3">
    <name type="scientific">Owenia fusiformis</name>
    <name type="common">Polychaete worm</name>
    <dbReference type="NCBI Taxonomy" id="6347"/>
    <lineage>
        <taxon>Eukaryota</taxon>
        <taxon>Metazoa</taxon>
        <taxon>Spiralia</taxon>
        <taxon>Lophotrochozoa</taxon>
        <taxon>Annelida</taxon>
        <taxon>Polychaeta</taxon>
        <taxon>Sedentaria</taxon>
        <taxon>Canalipalpata</taxon>
        <taxon>Sabellida</taxon>
        <taxon>Oweniida</taxon>
        <taxon>Oweniidae</taxon>
        <taxon>Owenia</taxon>
    </lineage>
</organism>
<accession>A0A8S4PFD5</accession>
<name>A0A8S4PFD5_OWEFU</name>
<sequence length="147" mass="17425">VNEPCASPVQLPSSKFKGPDRTKWNPCIWRMDQQRVKKCTKLRTLRSLLERVANLPVYFLCQHQKWWHIVTVSNFVDGIRQFVVDICKKWQVVTFCMLVPFMKNIMGLYIERYLLRQILCTYANTVTVTPNVIKYENVIMLPHIVHE</sequence>
<feature type="non-terminal residue" evidence="2">
    <location>
        <position position="1"/>
    </location>
</feature>
<evidence type="ECO:0000313" key="2">
    <source>
        <dbReference type="EMBL" id="CAH1791701.1"/>
    </source>
</evidence>
<feature type="region of interest" description="Disordered" evidence="1">
    <location>
        <begin position="1"/>
        <end position="20"/>
    </location>
</feature>
<reference evidence="2" key="1">
    <citation type="submission" date="2022-03" db="EMBL/GenBank/DDBJ databases">
        <authorList>
            <person name="Martin C."/>
        </authorList>
    </citation>
    <scope>NUCLEOTIDE SEQUENCE</scope>
</reference>
<evidence type="ECO:0000313" key="3">
    <source>
        <dbReference type="Proteomes" id="UP000749559"/>
    </source>
</evidence>
<comment type="caution">
    <text evidence="2">The sequence shown here is derived from an EMBL/GenBank/DDBJ whole genome shotgun (WGS) entry which is preliminary data.</text>
</comment>
<evidence type="ECO:0000256" key="1">
    <source>
        <dbReference type="SAM" id="MobiDB-lite"/>
    </source>
</evidence>
<protein>
    <submittedName>
        <fullName evidence="2">Uncharacterized protein</fullName>
    </submittedName>
</protein>
<dbReference type="EMBL" id="CAIIXF020000008">
    <property type="protein sequence ID" value="CAH1791701.1"/>
    <property type="molecule type" value="Genomic_DNA"/>
</dbReference>
<gene>
    <name evidence="2" type="ORF">OFUS_LOCUS16757</name>
</gene>
<dbReference type="Proteomes" id="UP000749559">
    <property type="component" value="Unassembled WGS sequence"/>
</dbReference>
<proteinExistence type="predicted"/>